<keyword evidence="2" id="KW-1185">Reference proteome</keyword>
<accession>A0DFG0</accession>
<reference evidence="1 2" key="1">
    <citation type="journal article" date="2006" name="Nature">
        <title>Global trends of whole-genome duplications revealed by the ciliate Paramecium tetraurelia.</title>
        <authorList>
            <consortium name="Genoscope"/>
            <person name="Aury J.-M."/>
            <person name="Jaillon O."/>
            <person name="Duret L."/>
            <person name="Noel B."/>
            <person name="Jubin C."/>
            <person name="Porcel B.M."/>
            <person name="Segurens B."/>
            <person name="Daubin V."/>
            <person name="Anthouard V."/>
            <person name="Aiach N."/>
            <person name="Arnaiz O."/>
            <person name="Billaut A."/>
            <person name="Beisson J."/>
            <person name="Blanc I."/>
            <person name="Bouhouche K."/>
            <person name="Camara F."/>
            <person name="Duharcourt S."/>
            <person name="Guigo R."/>
            <person name="Gogendeau D."/>
            <person name="Katinka M."/>
            <person name="Keller A.-M."/>
            <person name="Kissmehl R."/>
            <person name="Klotz C."/>
            <person name="Koll F."/>
            <person name="Le Moue A."/>
            <person name="Lepere C."/>
            <person name="Malinsky S."/>
            <person name="Nowacki M."/>
            <person name="Nowak J.K."/>
            <person name="Plattner H."/>
            <person name="Poulain J."/>
            <person name="Ruiz F."/>
            <person name="Serrano V."/>
            <person name="Zagulski M."/>
            <person name="Dessen P."/>
            <person name="Betermier M."/>
            <person name="Weissenbach J."/>
            <person name="Scarpelli C."/>
            <person name="Schachter V."/>
            <person name="Sperling L."/>
            <person name="Meyer E."/>
            <person name="Cohen J."/>
            <person name="Wincker P."/>
        </authorList>
    </citation>
    <scope>NUCLEOTIDE SEQUENCE [LARGE SCALE GENOMIC DNA]</scope>
    <source>
        <strain evidence="1 2">Stock d4-2</strain>
    </source>
</reference>
<evidence type="ECO:0000313" key="1">
    <source>
        <dbReference type="EMBL" id="CAK81777.1"/>
    </source>
</evidence>
<dbReference type="Proteomes" id="UP000000600">
    <property type="component" value="Unassembled WGS sequence"/>
</dbReference>
<dbReference type="HOGENOM" id="CLU_1144433_0_0_1"/>
<gene>
    <name evidence="1" type="ORF">GSPATT00016590001</name>
</gene>
<dbReference type="RefSeq" id="XP_001449174.1">
    <property type="nucleotide sequence ID" value="XM_001449137.1"/>
</dbReference>
<evidence type="ECO:0000313" key="2">
    <source>
        <dbReference type="Proteomes" id="UP000000600"/>
    </source>
</evidence>
<dbReference type="OMA" id="WFQFYVE"/>
<name>A0DFG0_PARTE</name>
<protein>
    <submittedName>
        <fullName evidence="1">Uncharacterized protein</fullName>
    </submittedName>
</protein>
<dbReference type="AlphaFoldDB" id="A0DFG0"/>
<sequence>MFNFNIELDEQNIEQNKDGLDYEESCEYIKEEYSQQNHFRTQNPKLNTQVQVDRYQTLMNQEFNTKNIPKTFGNNFRKFMEDQKKENKEYFLMNPMQKELINFINKKQTSKSAQYTIQDFRDIFHCHQTNQWFQFYVENVLLLDLINSNRVEDPEQYVKFIEQYLAGARDPLNFISNRPIQDKKQNLKIKKDKEKQKEIQQIQVQNFQYVEQNVEVQNQQSDQENNQENFNEFQIMNNQAYVSDKEFNDNSD</sequence>
<dbReference type="InterPro" id="IPR028008">
    <property type="entry name" value="DUF4441"/>
</dbReference>
<proteinExistence type="predicted"/>
<dbReference type="GeneID" id="5034959"/>
<dbReference type="Pfam" id="PF14536">
    <property type="entry name" value="DUF4441"/>
    <property type="match status" value="1"/>
</dbReference>
<organism evidence="1 2">
    <name type="scientific">Paramecium tetraurelia</name>
    <dbReference type="NCBI Taxonomy" id="5888"/>
    <lineage>
        <taxon>Eukaryota</taxon>
        <taxon>Sar</taxon>
        <taxon>Alveolata</taxon>
        <taxon>Ciliophora</taxon>
        <taxon>Intramacronucleata</taxon>
        <taxon>Oligohymenophorea</taxon>
        <taxon>Peniculida</taxon>
        <taxon>Parameciidae</taxon>
        <taxon>Paramecium</taxon>
    </lineage>
</organism>
<dbReference type="KEGG" id="ptm:GSPATT00016590001"/>
<dbReference type="InParanoid" id="A0DFG0"/>
<dbReference type="EMBL" id="CT868418">
    <property type="protein sequence ID" value="CAK81777.1"/>
    <property type="molecule type" value="Genomic_DNA"/>
</dbReference>
<dbReference type="OrthoDB" id="310313at2759"/>